<dbReference type="Pfam" id="PF08811">
    <property type="entry name" value="DUF1800"/>
    <property type="match status" value="1"/>
</dbReference>
<dbReference type="AlphaFoldDB" id="T0ZUD7"/>
<feature type="non-terminal residue" evidence="1">
    <location>
        <position position="192"/>
    </location>
</feature>
<evidence type="ECO:0000313" key="1">
    <source>
        <dbReference type="EMBL" id="EQD33520.1"/>
    </source>
</evidence>
<organism evidence="1">
    <name type="scientific">mine drainage metagenome</name>
    <dbReference type="NCBI Taxonomy" id="410659"/>
    <lineage>
        <taxon>unclassified sequences</taxon>
        <taxon>metagenomes</taxon>
        <taxon>ecological metagenomes</taxon>
    </lineage>
</organism>
<name>T0ZUD7_9ZZZZ</name>
<comment type="caution">
    <text evidence="1">The sequence shown here is derived from an EMBL/GenBank/DDBJ whole genome shotgun (WGS) entry which is preliminary data.</text>
</comment>
<dbReference type="InterPro" id="IPR014917">
    <property type="entry name" value="DUF1800"/>
</dbReference>
<proteinExistence type="predicted"/>
<reference evidence="1" key="2">
    <citation type="journal article" date="2014" name="ISME J.">
        <title>Microbial stratification in low pH oxic and suboxic macroscopic growths along an acid mine drainage.</title>
        <authorList>
            <person name="Mendez-Garcia C."/>
            <person name="Mesa V."/>
            <person name="Sprenger R.R."/>
            <person name="Richter M."/>
            <person name="Diez M.S."/>
            <person name="Solano J."/>
            <person name="Bargiela R."/>
            <person name="Golyshina O.V."/>
            <person name="Manteca A."/>
            <person name="Ramos J.L."/>
            <person name="Gallego J.R."/>
            <person name="Llorente I."/>
            <person name="Martins Dos Santos V.A."/>
            <person name="Jensen O.N."/>
            <person name="Pelaez A.I."/>
            <person name="Sanchez J."/>
            <person name="Ferrer M."/>
        </authorList>
    </citation>
    <scope>NUCLEOTIDE SEQUENCE</scope>
</reference>
<sequence length="192" mass="20665">MLNQNNTLRQNGLGSMEKLATSVAQVPAMMIWLDTYLSKATHPNENFGRELMERFLIGVGNYSQNDVVAASRAFTGWGFNPTTLAFVLNNKQHDNGSKTFLGNTGNLNGTDIISIILSKPQAAQFLASRLFSFLAYPIKPRDPIAIRLASTFNPSTGSIAPLVASIATSPEFISPQAASGLAKQPSEYLGGI</sequence>
<reference evidence="1" key="1">
    <citation type="submission" date="2013-08" db="EMBL/GenBank/DDBJ databases">
        <authorList>
            <person name="Mendez C."/>
            <person name="Richter M."/>
            <person name="Ferrer M."/>
            <person name="Sanchez J."/>
        </authorList>
    </citation>
    <scope>NUCLEOTIDE SEQUENCE</scope>
</reference>
<protein>
    <submittedName>
        <fullName evidence="1">Protein containing DUF1800</fullName>
    </submittedName>
</protein>
<dbReference type="EMBL" id="AUZX01014010">
    <property type="protein sequence ID" value="EQD33520.1"/>
    <property type="molecule type" value="Genomic_DNA"/>
</dbReference>
<accession>T0ZUD7</accession>
<gene>
    <name evidence="1" type="ORF">B1A_18991</name>
</gene>